<keyword evidence="2" id="KW-1185">Reference proteome</keyword>
<dbReference type="AlphaFoldDB" id="A0AAV3RW49"/>
<gene>
    <name evidence="1" type="ORF">LIER_31905</name>
</gene>
<name>A0AAV3RW49_LITER</name>
<proteinExistence type="predicted"/>
<evidence type="ECO:0008006" key="3">
    <source>
        <dbReference type="Google" id="ProtNLM"/>
    </source>
</evidence>
<evidence type="ECO:0000313" key="2">
    <source>
        <dbReference type="Proteomes" id="UP001454036"/>
    </source>
</evidence>
<dbReference type="Proteomes" id="UP001454036">
    <property type="component" value="Unassembled WGS sequence"/>
</dbReference>
<accession>A0AAV3RW49</accession>
<protein>
    <recommendedName>
        <fullName evidence="3">DUF4283 domain-containing protein</fullName>
    </recommendedName>
</protein>
<evidence type="ECO:0000313" key="1">
    <source>
        <dbReference type="EMBL" id="GAA0184617.1"/>
    </source>
</evidence>
<dbReference type="PANTHER" id="PTHR31286">
    <property type="entry name" value="GLYCINE-RICH CELL WALL STRUCTURAL PROTEIN 1.8-LIKE"/>
    <property type="match status" value="1"/>
</dbReference>
<organism evidence="1 2">
    <name type="scientific">Lithospermum erythrorhizon</name>
    <name type="common">Purple gromwell</name>
    <name type="synonym">Lithospermum officinale var. erythrorhizon</name>
    <dbReference type="NCBI Taxonomy" id="34254"/>
    <lineage>
        <taxon>Eukaryota</taxon>
        <taxon>Viridiplantae</taxon>
        <taxon>Streptophyta</taxon>
        <taxon>Embryophyta</taxon>
        <taxon>Tracheophyta</taxon>
        <taxon>Spermatophyta</taxon>
        <taxon>Magnoliopsida</taxon>
        <taxon>eudicotyledons</taxon>
        <taxon>Gunneridae</taxon>
        <taxon>Pentapetalae</taxon>
        <taxon>asterids</taxon>
        <taxon>lamiids</taxon>
        <taxon>Boraginales</taxon>
        <taxon>Boraginaceae</taxon>
        <taxon>Boraginoideae</taxon>
        <taxon>Lithospermeae</taxon>
        <taxon>Lithospermum</taxon>
    </lineage>
</organism>
<comment type="caution">
    <text evidence="1">The sequence shown here is derived from an EMBL/GenBank/DDBJ whole genome shotgun (WGS) entry which is preliminary data.</text>
</comment>
<reference evidence="1 2" key="1">
    <citation type="submission" date="2024-01" db="EMBL/GenBank/DDBJ databases">
        <title>The complete chloroplast genome sequence of Lithospermum erythrorhizon: insights into the phylogenetic relationship among Boraginaceae species and the maternal lineages of purple gromwells.</title>
        <authorList>
            <person name="Okada T."/>
            <person name="Watanabe K."/>
        </authorList>
    </citation>
    <scope>NUCLEOTIDE SEQUENCE [LARGE SCALE GENOMIC DNA]</scope>
</reference>
<dbReference type="PANTHER" id="PTHR31286:SF180">
    <property type="entry name" value="OS10G0362600 PROTEIN"/>
    <property type="match status" value="1"/>
</dbReference>
<sequence>MSDSKFNNMWALTGTSKEIFKLKEEEFSSSSSSSRIQMIRDIIVANGPYNVNGALLLLDRRTPNLSLQDFNITHVNLWVQIHNIPLEYFNEKYIRNVIQVAGEIITYDGNSEEVRGMHFARAKTIVARNSPLVAGSFSKTNEGFPRWVSFRYERVFRVCY</sequence>
<dbReference type="EMBL" id="BAABME010012023">
    <property type="protein sequence ID" value="GAA0184617.1"/>
    <property type="molecule type" value="Genomic_DNA"/>
</dbReference>
<dbReference type="InterPro" id="IPR040256">
    <property type="entry name" value="At4g02000-like"/>
</dbReference>